<dbReference type="Proteomes" id="UP000439123">
    <property type="component" value="Unassembled WGS sequence"/>
</dbReference>
<comment type="catalytic activity">
    <reaction evidence="8 9">
        <text>N-acetyl-L-glutamate + ATP = N-acetyl-L-glutamyl 5-phosphate + ADP</text>
        <dbReference type="Rhea" id="RHEA:14629"/>
        <dbReference type="ChEBI" id="CHEBI:30616"/>
        <dbReference type="ChEBI" id="CHEBI:44337"/>
        <dbReference type="ChEBI" id="CHEBI:57936"/>
        <dbReference type="ChEBI" id="CHEBI:456216"/>
        <dbReference type="EC" id="2.7.2.8"/>
    </reaction>
</comment>
<evidence type="ECO:0000256" key="4">
    <source>
        <dbReference type="ARBA" id="ARBA00022679"/>
    </source>
</evidence>
<dbReference type="AlphaFoldDB" id="A0A653L8Y0"/>
<evidence type="ECO:0000256" key="1">
    <source>
        <dbReference type="ARBA" id="ARBA00004828"/>
    </source>
</evidence>
<dbReference type="NCBIfam" id="TIGR00761">
    <property type="entry name" value="argB"/>
    <property type="match status" value="1"/>
</dbReference>
<keyword evidence="2 9" id="KW-0055">Arginine biosynthesis</keyword>
<dbReference type="InterPro" id="IPR004662">
    <property type="entry name" value="AcgluKinase_fam"/>
</dbReference>
<comment type="subcellular location">
    <subcellularLocation>
        <location evidence="9">Cytoplasm</location>
    </subcellularLocation>
</comment>
<keyword evidence="4 9" id="KW-0808">Transferase</keyword>
<organism evidence="11 12">
    <name type="scientific">Aeromonas veronii</name>
    <dbReference type="NCBI Taxonomy" id="654"/>
    <lineage>
        <taxon>Bacteria</taxon>
        <taxon>Pseudomonadati</taxon>
        <taxon>Pseudomonadota</taxon>
        <taxon>Gammaproteobacteria</taxon>
        <taxon>Aeromonadales</taxon>
        <taxon>Aeromonadaceae</taxon>
        <taxon>Aeromonas</taxon>
    </lineage>
</organism>
<dbReference type="EMBL" id="CABWLC010000018">
    <property type="protein sequence ID" value="VXA87747.1"/>
    <property type="molecule type" value="Genomic_DNA"/>
</dbReference>
<dbReference type="GO" id="GO:0005524">
    <property type="term" value="F:ATP binding"/>
    <property type="evidence" value="ECO:0007669"/>
    <property type="project" value="UniProtKB-UniRule"/>
</dbReference>
<dbReference type="RefSeq" id="WP_159157736.1">
    <property type="nucleotide sequence ID" value="NZ_LR732798.1"/>
</dbReference>
<comment type="similarity">
    <text evidence="9">Belongs to the acetylglutamate kinase family. ArgB subfamily.</text>
</comment>
<keyword evidence="5 9" id="KW-0547">Nucleotide-binding</keyword>
<accession>A0A653L8Y0</accession>
<gene>
    <name evidence="9 11" type="primary">argB</name>
    <name evidence="11" type="ORF">AERO8C_50346</name>
</gene>
<feature type="site" description="Transition state stabilizer" evidence="9">
    <location>
        <position position="9"/>
    </location>
</feature>
<evidence type="ECO:0000256" key="6">
    <source>
        <dbReference type="ARBA" id="ARBA00022777"/>
    </source>
</evidence>
<reference evidence="11 12" key="1">
    <citation type="submission" date="2019-10" db="EMBL/GenBank/DDBJ databases">
        <authorList>
            <person name="Karimi E."/>
        </authorList>
    </citation>
    <scope>NUCLEOTIDE SEQUENCE [LARGE SCALE GENOMIC DNA]</scope>
    <source>
        <strain evidence="11">Aeromonas sp. 8C</strain>
    </source>
</reference>
<dbReference type="PANTHER" id="PTHR23342:SF0">
    <property type="entry name" value="N-ACETYLGLUTAMATE SYNTHASE, MITOCHONDRIAL"/>
    <property type="match status" value="1"/>
</dbReference>
<dbReference type="PIRSF" id="PIRSF000728">
    <property type="entry name" value="NAGK"/>
    <property type="match status" value="1"/>
</dbReference>
<feature type="binding site" evidence="9">
    <location>
        <begin position="45"/>
        <end position="46"/>
    </location>
    <ligand>
        <name>substrate</name>
    </ligand>
</feature>
<dbReference type="GO" id="GO:0005737">
    <property type="term" value="C:cytoplasm"/>
    <property type="evidence" value="ECO:0007669"/>
    <property type="project" value="UniProtKB-SubCell"/>
</dbReference>
<proteinExistence type="inferred from homology"/>
<dbReference type="GO" id="GO:0003991">
    <property type="term" value="F:acetylglutamate kinase activity"/>
    <property type="evidence" value="ECO:0007669"/>
    <property type="project" value="UniProtKB-UniRule"/>
</dbReference>
<evidence type="ECO:0000313" key="11">
    <source>
        <dbReference type="EMBL" id="VXA87747.1"/>
    </source>
</evidence>
<evidence type="ECO:0000256" key="2">
    <source>
        <dbReference type="ARBA" id="ARBA00022571"/>
    </source>
</evidence>
<evidence type="ECO:0000256" key="3">
    <source>
        <dbReference type="ARBA" id="ARBA00022605"/>
    </source>
</evidence>
<feature type="domain" description="Aspartate/glutamate/uridylate kinase" evidence="10">
    <location>
        <begin position="5"/>
        <end position="237"/>
    </location>
</feature>
<keyword evidence="6 9" id="KW-0418">Kinase</keyword>
<evidence type="ECO:0000256" key="7">
    <source>
        <dbReference type="ARBA" id="ARBA00022840"/>
    </source>
</evidence>
<dbReference type="HAMAP" id="MF_00082">
    <property type="entry name" value="ArgB"/>
    <property type="match status" value="1"/>
</dbReference>
<keyword evidence="7 9" id="KW-0067">ATP-binding</keyword>
<dbReference type="InterPro" id="IPR001048">
    <property type="entry name" value="Asp/Glu/Uridylate_kinase"/>
</dbReference>
<comment type="pathway">
    <text evidence="1 9">Amino-acid biosynthesis; L-arginine biosynthesis; N(2)-acetyl-L-ornithine from L-glutamate: step 2/4.</text>
</comment>
<feature type="binding site" evidence="9">
    <location>
        <position position="67"/>
    </location>
    <ligand>
        <name>substrate</name>
    </ligand>
</feature>
<keyword evidence="3 9" id="KW-0028">Amino-acid biosynthesis</keyword>
<dbReference type="GO" id="GO:0042450">
    <property type="term" value="P:L-arginine biosynthetic process via ornithine"/>
    <property type="evidence" value="ECO:0007669"/>
    <property type="project" value="UniProtKB-UniRule"/>
</dbReference>
<dbReference type="InterPro" id="IPR037528">
    <property type="entry name" value="ArgB"/>
</dbReference>
<comment type="function">
    <text evidence="9">Catalyzes the ATP-dependent phosphorylation of N-acetyl-L-glutamate.</text>
</comment>
<dbReference type="UniPathway" id="UPA00068">
    <property type="reaction ID" value="UER00107"/>
</dbReference>
<evidence type="ECO:0000313" key="12">
    <source>
        <dbReference type="Proteomes" id="UP000439123"/>
    </source>
</evidence>
<dbReference type="InterPro" id="IPR036393">
    <property type="entry name" value="AceGlu_kinase-like_sf"/>
</dbReference>
<evidence type="ECO:0000256" key="8">
    <source>
        <dbReference type="ARBA" id="ARBA00048141"/>
    </source>
</evidence>
<name>A0A653L8Y0_AERVE</name>
<evidence type="ECO:0000259" key="10">
    <source>
        <dbReference type="Pfam" id="PF00696"/>
    </source>
</evidence>
<evidence type="ECO:0000256" key="9">
    <source>
        <dbReference type="HAMAP-Rule" id="MF_00082"/>
    </source>
</evidence>
<protein>
    <recommendedName>
        <fullName evidence="9">Acetylglutamate kinase</fullName>
        <ecNumber evidence="9">2.7.2.8</ecNumber>
    </recommendedName>
    <alternativeName>
        <fullName evidence="9">N-acetyl-L-glutamate 5-phosphotransferase</fullName>
    </alternativeName>
    <alternativeName>
        <fullName evidence="9">NAG kinase</fullName>
        <shortName evidence="9">NAGK</shortName>
    </alternativeName>
</protein>
<evidence type="ECO:0000256" key="5">
    <source>
        <dbReference type="ARBA" id="ARBA00022741"/>
    </source>
</evidence>
<keyword evidence="9" id="KW-0963">Cytoplasm</keyword>
<feature type="site" description="Transition state stabilizer" evidence="9">
    <location>
        <position position="218"/>
    </location>
</feature>
<dbReference type="PANTHER" id="PTHR23342">
    <property type="entry name" value="N-ACETYLGLUTAMATE SYNTHASE"/>
    <property type="match status" value="1"/>
</dbReference>
<dbReference type="Pfam" id="PF00696">
    <property type="entry name" value="AA_kinase"/>
    <property type="match status" value="1"/>
</dbReference>
<dbReference type="Gene3D" id="3.40.1160.10">
    <property type="entry name" value="Acetylglutamate kinase-like"/>
    <property type="match status" value="1"/>
</dbReference>
<dbReference type="EC" id="2.7.2.8" evidence="9"/>
<feature type="binding site" evidence="9">
    <location>
        <position position="159"/>
    </location>
    <ligand>
        <name>substrate</name>
    </ligand>
</feature>
<sequence length="267" mass="27235">MDKQTLVIKLGGALIENDEALTALFATLKTFLDDQHRPLVLVHGGGCLVDDLLKGLGLTSTKKNGLRVTPFEQIPFIAGALAGTANKQMMAKAIATGIPAVGLCLADGGLCQVTQLDPDLGAVGECKPGNPALVAGILGQGFLPVVSSIGITAEGQLMNVNADQAATAIAEALGADLVMLSDVSGILDGKGKLVPQLDKVTALDLMEKGVITDGMAVKVEAALHAAETLGKPVCVASWRYPDQLLKLLAGGAVGTLVKIADGNQVAL</sequence>
<dbReference type="SUPFAM" id="SSF53633">
    <property type="entry name" value="Carbamate kinase-like"/>
    <property type="match status" value="1"/>
</dbReference>